<dbReference type="PANTHER" id="PTHR36766">
    <property type="entry name" value="PLANT BROAD-SPECTRUM MILDEW RESISTANCE PROTEIN RPW8"/>
    <property type="match status" value="1"/>
</dbReference>
<dbReference type="EnsemblPlants" id="KEH26310">
    <property type="protein sequence ID" value="KEH26310"/>
    <property type="gene ID" value="MTR_6g452490"/>
</dbReference>
<keyword evidence="11" id="KW-1185">Reference proteome</keyword>
<feature type="domain" description="Disease resistance protein winged helix" evidence="7">
    <location>
        <begin position="427"/>
        <end position="499"/>
    </location>
</feature>
<dbReference type="InterPro" id="IPR055414">
    <property type="entry name" value="LRR_R13L4/SHOC2-like"/>
</dbReference>
<dbReference type="InterPro" id="IPR036388">
    <property type="entry name" value="WH-like_DNA-bd_sf"/>
</dbReference>
<dbReference type="PRINTS" id="PR00364">
    <property type="entry name" value="DISEASERSIST"/>
</dbReference>
<evidence type="ECO:0000313" key="10">
    <source>
        <dbReference type="EnsemblPlants" id="KEH26310"/>
    </source>
</evidence>
<evidence type="ECO:0000259" key="8">
    <source>
        <dbReference type="Pfam" id="PF23598"/>
    </source>
</evidence>
<evidence type="ECO:0000256" key="2">
    <source>
        <dbReference type="ARBA" id="ARBA00022741"/>
    </source>
</evidence>
<evidence type="ECO:0000313" key="11">
    <source>
        <dbReference type="Proteomes" id="UP000002051"/>
    </source>
</evidence>
<reference evidence="9 11" key="1">
    <citation type="journal article" date="2011" name="Nature">
        <title>The Medicago genome provides insight into the evolution of rhizobial symbioses.</title>
        <authorList>
            <person name="Young N.D."/>
            <person name="Debelle F."/>
            <person name="Oldroyd G.E."/>
            <person name="Geurts R."/>
            <person name="Cannon S.B."/>
            <person name="Udvardi M.K."/>
            <person name="Benedito V.A."/>
            <person name="Mayer K.F."/>
            <person name="Gouzy J."/>
            <person name="Schoof H."/>
            <person name="Van de Peer Y."/>
            <person name="Proost S."/>
            <person name="Cook D.R."/>
            <person name="Meyers B.C."/>
            <person name="Spannagl M."/>
            <person name="Cheung F."/>
            <person name="De Mita S."/>
            <person name="Krishnakumar V."/>
            <person name="Gundlach H."/>
            <person name="Zhou S."/>
            <person name="Mudge J."/>
            <person name="Bharti A.K."/>
            <person name="Murray J.D."/>
            <person name="Naoumkina M.A."/>
            <person name="Rosen B."/>
            <person name="Silverstein K.A."/>
            <person name="Tang H."/>
            <person name="Rombauts S."/>
            <person name="Zhao P.X."/>
            <person name="Zhou P."/>
            <person name="Barbe V."/>
            <person name="Bardou P."/>
            <person name="Bechner M."/>
            <person name="Bellec A."/>
            <person name="Berger A."/>
            <person name="Berges H."/>
            <person name="Bidwell S."/>
            <person name="Bisseling T."/>
            <person name="Choisne N."/>
            <person name="Couloux A."/>
            <person name="Denny R."/>
            <person name="Deshpande S."/>
            <person name="Dai X."/>
            <person name="Doyle J.J."/>
            <person name="Dudez A.M."/>
            <person name="Farmer A.D."/>
            <person name="Fouteau S."/>
            <person name="Franken C."/>
            <person name="Gibelin C."/>
            <person name="Gish J."/>
            <person name="Goldstein S."/>
            <person name="Gonzalez A.J."/>
            <person name="Green P.J."/>
            <person name="Hallab A."/>
            <person name="Hartog M."/>
            <person name="Hua A."/>
            <person name="Humphray S.J."/>
            <person name="Jeong D.H."/>
            <person name="Jing Y."/>
            <person name="Jocker A."/>
            <person name="Kenton S.M."/>
            <person name="Kim D.J."/>
            <person name="Klee K."/>
            <person name="Lai H."/>
            <person name="Lang C."/>
            <person name="Lin S."/>
            <person name="Macmil S.L."/>
            <person name="Magdelenat G."/>
            <person name="Matthews L."/>
            <person name="McCorrison J."/>
            <person name="Monaghan E.L."/>
            <person name="Mun J.H."/>
            <person name="Najar F.Z."/>
            <person name="Nicholson C."/>
            <person name="Noirot C."/>
            <person name="O'Bleness M."/>
            <person name="Paule C.R."/>
            <person name="Poulain J."/>
            <person name="Prion F."/>
            <person name="Qin B."/>
            <person name="Qu C."/>
            <person name="Retzel E.F."/>
            <person name="Riddle C."/>
            <person name="Sallet E."/>
            <person name="Samain S."/>
            <person name="Samson N."/>
            <person name="Sanders I."/>
            <person name="Saurat O."/>
            <person name="Scarpelli C."/>
            <person name="Schiex T."/>
            <person name="Segurens B."/>
            <person name="Severin A.J."/>
            <person name="Sherrier D.J."/>
            <person name="Shi R."/>
            <person name="Sims S."/>
            <person name="Singer S.R."/>
            <person name="Sinharoy S."/>
            <person name="Sterck L."/>
            <person name="Viollet A."/>
            <person name="Wang B.B."/>
            <person name="Wang K."/>
            <person name="Wang M."/>
            <person name="Wang X."/>
            <person name="Warfsmann J."/>
            <person name="Weissenbach J."/>
            <person name="White D.D."/>
            <person name="White J.D."/>
            <person name="Wiley G.B."/>
            <person name="Wincker P."/>
            <person name="Xing Y."/>
            <person name="Yang L."/>
            <person name="Yao Z."/>
            <person name="Ying F."/>
            <person name="Zhai J."/>
            <person name="Zhou L."/>
            <person name="Zuber A."/>
            <person name="Denarie J."/>
            <person name="Dixon R.A."/>
            <person name="May G.D."/>
            <person name="Schwartz D.C."/>
            <person name="Rogers J."/>
            <person name="Quetier F."/>
            <person name="Town C.D."/>
            <person name="Roe B.A."/>
        </authorList>
    </citation>
    <scope>NUCLEOTIDE SEQUENCE [LARGE SCALE GENOMIC DNA]</scope>
    <source>
        <strain evidence="9">A17</strain>
        <strain evidence="10 11">cv. Jemalong A17</strain>
    </source>
</reference>
<dbReference type="Gene3D" id="3.40.50.300">
    <property type="entry name" value="P-loop containing nucleotide triphosphate hydrolases"/>
    <property type="match status" value="1"/>
</dbReference>
<dbReference type="InterPro" id="IPR038005">
    <property type="entry name" value="RX-like_CC"/>
</dbReference>
<evidence type="ECO:0000259" key="7">
    <source>
        <dbReference type="Pfam" id="PF23559"/>
    </source>
</evidence>
<reference evidence="9 11" key="2">
    <citation type="journal article" date="2014" name="BMC Genomics">
        <title>An improved genome release (version Mt4.0) for the model legume Medicago truncatula.</title>
        <authorList>
            <person name="Tang H."/>
            <person name="Krishnakumar V."/>
            <person name="Bidwell S."/>
            <person name="Rosen B."/>
            <person name="Chan A."/>
            <person name="Zhou S."/>
            <person name="Gentzbittel L."/>
            <person name="Childs K.L."/>
            <person name="Yandell M."/>
            <person name="Gundlach H."/>
            <person name="Mayer K.F."/>
            <person name="Schwartz D.C."/>
            <person name="Town C.D."/>
        </authorList>
    </citation>
    <scope>GENOME REANNOTATION</scope>
    <source>
        <strain evidence="9">A17</strain>
        <strain evidence="10 11">cv. Jemalong A17</strain>
    </source>
</reference>
<dbReference type="InterPro" id="IPR027417">
    <property type="entry name" value="P-loop_NTPase"/>
</dbReference>
<evidence type="ECO:0000313" key="9">
    <source>
        <dbReference type="EMBL" id="KEH26310.1"/>
    </source>
</evidence>
<dbReference type="GO" id="GO:0006952">
    <property type="term" value="P:defense response"/>
    <property type="evidence" value="ECO:0007669"/>
    <property type="project" value="UniProtKB-KW"/>
</dbReference>
<dbReference type="GO" id="GO:0005524">
    <property type="term" value="F:ATP binding"/>
    <property type="evidence" value="ECO:0007669"/>
    <property type="project" value="UniProtKB-KW"/>
</dbReference>
<gene>
    <name evidence="10" type="primary">25497080</name>
    <name evidence="9" type="ordered locus">MTR_6g452490</name>
</gene>
<dbReference type="Pfam" id="PF23559">
    <property type="entry name" value="WHD_DRP"/>
    <property type="match status" value="1"/>
</dbReference>
<dbReference type="InterPro" id="IPR032675">
    <property type="entry name" value="LRR_dom_sf"/>
</dbReference>
<dbReference type="FunFam" id="1.10.10.10:FF:000322">
    <property type="entry name" value="Probable disease resistance protein At1g63360"/>
    <property type="match status" value="1"/>
</dbReference>
<dbReference type="SUPFAM" id="SSF52540">
    <property type="entry name" value="P-loop containing nucleoside triphosphate hydrolases"/>
    <property type="match status" value="1"/>
</dbReference>
<dbReference type="CDD" id="cd14798">
    <property type="entry name" value="RX-CC_like"/>
    <property type="match status" value="1"/>
</dbReference>
<feature type="domain" description="Disease resistance R13L4/SHOC-2-like LRR" evidence="8">
    <location>
        <begin position="543"/>
        <end position="660"/>
    </location>
</feature>
<sequence>MAEQIPYGVATSLVNRLASAAFREIGRIYGVMDELERLKKTVESIKAVLLDAEDKQEQSHAVQLWVRRLNDLLLPADDLIDEFFIEDMIHKRDKAHKNKVKQVFHSFSPSRTAFRRKMAHEIEKIQRSFKDVEKDMSYLKLNSNVVVVAKTNNVRRETCSYVLESEIIGREEDKNKIISLLRQSHEHQNVSLVAIVGIGGLGKTALAQLVYKDGEVKNLFEKHMWVCVSDNFDFKTILKNMVALLTKEDVVNKTLEELQSMLQVNLTGKRYLLVLDDVWNESFEKWDQLRPYLMCGAQGSKVVMTTRSKIVADTMSVSDQHVLRGLTPEESWVLFKNITFGDVTVGVNQPLESIGKKIVEKCKGVPLAIRSLGGILRGESKESEWINVLQGEFWKLCDRENSIMPVLKLSYQNLSPQQRQCFAYCSLFPQDWEFEKDELIQMWMAQGYLGCSVEKQCMKDVGNQFVKIFLKNSFFQDADLNVHGDVTGFKMHDLMHDLATQVAGNDCCYLDSSKAKKCLGRPVHVLVEYDALCLLESLDSSRLRTLIVMSYNDYKFRRPEISVFRNLKYLRFLKMESCSRQGVGFIEKLKHLRHLDLRNYDSGESLSKSIGNLVCLQTIKLNDSVVDSPEVVSKLINLRHLTINHVTFKDKTPSGFRKLSIQQPKGLSLSNWLSPVTNIIELCLYNCQDLRYLPPLERLPFLKSLDLRWLNQLEYIYYEEPILHESFFPSLEILNFFECWKLKGWRRMGDDLNDINSSHHLFLPHFPCLSKLVIVRCKMLTFMPTFPNIKKKLELWSCSAEILEATLNIAESQYSIGFPPLSILKSFHIIETIMGMENVPKDWLKNLTSLENLDLDSLSSQQFEVIEMWFKDDLICLPSLQKIQIRTCRLKALPDWICNISSLQHLAVYGCESLVDLPEGMPRLTNLHTLEIIGCPISYYYDEFLRKTGATWSKIAHIPKIITR</sequence>
<dbReference type="FunFam" id="3.40.50.300:FF:001091">
    <property type="entry name" value="Probable disease resistance protein At1g61300"/>
    <property type="match status" value="1"/>
</dbReference>
<feature type="domain" description="NB-ARC" evidence="5">
    <location>
        <begin position="171"/>
        <end position="340"/>
    </location>
</feature>
<organism evidence="9 11">
    <name type="scientific">Medicago truncatula</name>
    <name type="common">Barrel medic</name>
    <name type="synonym">Medicago tribuloides</name>
    <dbReference type="NCBI Taxonomy" id="3880"/>
    <lineage>
        <taxon>Eukaryota</taxon>
        <taxon>Viridiplantae</taxon>
        <taxon>Streptophyta</taxon>
        <taxon>Embryophyta</taxon>
        <taxon>Tracheophyta</taxon>
        <taxon>Spermatophyta</taxon>
        <taxon>Magnoliopsida</taxon>
        <taxon>eudicotyledons</taxon>
        <taxon>Gunneridae</taxon>
        <taxon>Pentapetalae</taxon>
        <taxon>rosids</taxon>
        <taxon>fabids</taxon>
        <taxon>Fabales</taxon>
        <taxon>Fabaceae</taxon>
        <taxon>Papilionoideae</taxon>
        <taxon>50 kb inversion clade</taxon>
        <taxon>NPAAA clade</taxon>
        <taxon>Hologalegina</taxon>
        <taxon>IRL clade</taxon>
        <taxon>Trifolieae</taxon>
        <taxon>Medicago</taxon>
    </lineage>
</organism>
<protein>
    <submittedName>
        <fullName evidence="9">NBS-LRR type disease resistance protein</fullName>
    </submittedName>
</protein>
<dbReference type="InterPro" id="IPR042197">
    <property type="entry name" value="Apaf_helical"/>
</dbReference>
<dbReference type="Gene3D" id="1.20.5.4130">
    <property type="match status" value="1"/>
</dbReference>
<dbReference type="KEGG" id="mtr:25497080"/>
<reference evidence="10" key="3">
    <citation type="submission" date="2015-04" db="UniProtKB">
        <authorList>
            <consortium name="EnsemblPlants"/>
        </authorList>
    </citation>
    <scope>IDENTIFICATION</scope>
    <source>
        <strain evidence="10">cv. Jemalong A17</strain>
    </source>
</reference>
<keyword evidence="2" id="KW-0547">Nucleotide-binding</keyword>
<dbReference type="Pfam" id="PF23598">
    <property type="entry name" value="LRR_14"/>
    <property type="match status" value="1"/>
</dbReference>
<dbReference type="GO" id="GO:0051707">
    <property type="term" value="P:response to other organism"/>
    <property type="evidence" value="ECO:0007669"/>
    <property type="project" value="UniProtKB-ARBA"/>
</dbReference>
<feature type="domain" description="Disease resistance N-terminal" evidence="6">
    <location>
        <begin position="10"/>
        <end position="97"/>
    </location>
</feature>
<dbReference type="GO" id="GO:0043531">
    <property type="term" value="F:ADP binding"/>
    <property type="evidence" value="ECO:0007669"/>
    <property type="project" value="InterPro"/>
</dbReference>
<keyword evidence="4" id="KW-0067">ATP-binding</keyword>
<dbReference type="EMBL" id="CM001222">
    <property type="protein sequence ID" value="KEH26310.1"/>
    <property type="molecule type" value="Genomic_DNA"/>
</dbReference>
<evidence type="ECO:0000256" key="3">
    <source>
        <dbReference type="ARBA" id="ARBA00022821"/>
    </source>
</evidence>
<evidence type="ECO:0000259" key="6">
    <source>
        <dbReference type="Pfam" id="PF18052"/>
    </source>
</evidence>
<dbReference type="Pfam" id="PF18052">
    <property type="entry name" value="Rx_N"/>
    <property type="match status" value="1"/>
</dbReference>
<dbReference type="AlphaFoldDB" id="A0A072UKF2"/>
<proteinExistence type="predicted"/>
<keyword evidence="3" id="KW-0611">Plant defense</keyword>
<dbReference type="PANTHER" id="PTHR36766:SF40">
    <property type="entry name" value="DISEASE RESISTANCE PROTEIN RGA3"/>
    <property type="match status" value="1"/>
</dbReference>
<name>A0A072UKF2_MEDTR</name>
<accession>A0A072UKF2</accession>
<dbReference type="SUPFAM" id="SSF52047">
    <property type="entry name" value="RNI-like"/>
    <property type="match status" value="1"/>
</dbReference>
<dbReference type="InterPro" id="IPR041118">
    <property type="entry name" value="Rx_N"/>
</dbReference>
<dbReference type="Gene3D" id="1.10.8.430">
    <property type="entry name" value="Helical domain of apoptotic protease-activating factors"/>
    <property type="match status" value="1"/>
</dbReference>
<dbReference type="Proteomes" id="UP000002051">
    <property type="component" value="Chromosome 6"/>
</dbReference>
<dbReference type="Pfam" id="PF00931">
    <property type="entry name" value="NB-ARC"/>
    <property type="match status" value="1"/>
</dbReference>
<evidence type="ECO:0000256" key="4">
    <source>
        <dbReference type="ARBA" id="ARBA00022840"/>
    </source>
</evidence>
<keyword evidence="1" id="KW-0677">Repeat</keyword>
<dbReference type="Gene3D" id="3.80.10.10">
    <property type="entry name" value="Ribonuclease Inhibitor"/>
    <property type="match status" value="2"/>
</dbReference>
<dbReference type="SUPFAM" id="SSF52058">
    <property type="entry name" value="L domain-like"/>
    <property type="match status" value="1"/>
</dbReference>
<dbReference type="InterPro" id="IPR058922">
    <property type="entry name" value="WHD_DRP"/>
</dbReference>
<dbReference type="OrthoDB" id="5279713at2759"/>
<evidence type="ECO:0000259" key="5">
    <source>
        <dbReference type="Pfam" id="PF00931"/>
    </source>
</evidence>
<dbReference type="Gene3D" id="1.10.10.10">
    <property type="entry name" value="Winged helix-like DNA-binding domain superfamily/Winged helix DNA-binding domain"/>
    <property type="match status" value="1"/>
</dbReference>
<dbReference type="HOGENOM" id="CLU_000837_8_8_1"/>
<evidence type="ECO:0000256" key="1">
    <source>
        <dbReference type="ARBA" id="ARBA00022737"/>
    </source>
</evidence>
<dbReference type="InterPro" id="IPR002182">
    <property type="entry name" value="NB-ARC"/>
</dbReference>